<dbReference type="GO" id="GO:0005685">
    <property type="term" value="C:U1 snRNP"/>
    <property type="evidence" value="ECO:0007669"/>
    <property type="project" value="InterPro"/>
</dbReference>
<dbReference type="GeneID" id="40306687"/>
<evidence type="ECO:0000256" key="3">
    <source>
        <dbReference type="SAM" id="MobiDB-lite"/>
    </source>
</evidence>
<feature type="compositionally biased region" description="Gly residues" evidence="3">
    <location>
        <begin position="239"/>
        <end position="248"/>
    </location>
</feature>
<protein>
    <submittedName>
        <fullName evidence="4">Uncharacterized protein</fullName>
    </submittedName>
</protein>
<dbReference type="GO" id="GO:0006376">
    <property type="term" value="P:mRNA splice site recognition"/>
    <property type="evidence" value="ECO:0007669"/>
    <property type="project" value="InterPro"/>
</dbReference>
<feature type="coiled-coil region" evidence="2">
    <location>
        <begin position="139"/>
        <end position="166"/>
    </location>
</feature>
<keyword evidence="5" id="KW-1185">Reference proteome</keyword>
<dbReference type="InterPro" id="IPR004882">
    <property type="entry name" value="Luc7-rel"/>
</dbReference>
<proteinExistence type="inferred from homology"/>
<dbReference type="Pfam" id="PF03194">
    <property type="entry name" value="LUC7"/>
    <property type="match status" value="1"/>
</dbReference>
<feature type="compositionally biased region" description="Basic residues" evidence="3">
    <location>
        <begin position="603"/>
        <end position="614"/>
    </location>
</feature>
<feature type="compositionally biased region" description="Low complexity" evidence="3">
    <location>
        <begin position="554"/>
        <end position="566"/>
    </location>
</feature>
<evidence type="ECO:0000256" key="1">
    <source>
        <dbReference type="ARBA" id="ARBA00005655"/>
    </source>
</evidence>
<comment type="similarity">
    <text evidence="1">Belongs to the Luc7 family.</text>
</comment>
<gene>
    <name evidence="4" type="ORF">BESB_016260</name>
</gene>
<dbReference type="PANTHER" id="PTHR12375">
    <property type="entry name" value="RNA-BINDING PROTEIN LUC7-RELATED"/>
    <property type="match status" value="1"/>
</dbReference>
<feature type="compositionally biased region" description="Low complexity" evidence="3">
    <location>
        <begin position="452"/>
        <end position="465"/>
    </location>
</feature>
<feature type="compositionally biased region" description="Low complexity" evidence="3">
    <location>
        <begin position="389"/>
        <end position="403"/>
    </location>
</feature>
<keyword evidence="2" id="KW-0175">Coiled coil</keyword>
<dbReference type="GO" id="GO:0003729">
    <property type="term" value="F:mRNA binding"/>
    <property type="evidence" value="ECO:0007669"/>
    <property type="project" value="InterPro"/>
</dbReference>
<evidence type="ECO:0000313" key="5">
    <source>
        <dbReference type="Proteomes" id="UP000224006"/>
    </source>
</evidence>
<feature type="compositionally biased region" description="Low complexity" evidence="3">
    <location>
        <begin position="489"/>
        <end position="527"/>
    </location>
</feature>
<dbReference type="VEuPathDB" id="ToxoDB:BESB_016260"/>
<dbReference type="STRING" id="94643.A0A2A9M1C6"/>
<evidence type="ECO:0000313" key="4">
    <source>
        <dbReference type="EMBL" id="PFH32308.1"/>
    </source>
</evidence>
<reference evidence="4 5" key="1">
    <citation type="submission" date="2017-09" db="EMBL/GenBank/DDBJ databases">
        <title>Genome sequencing of Besnoitia besnoiti strain Bb-Ger1.</title>
        <authorList>
            <person name="Schares G."/>
            <person name="Venepally P."/>
            <person name="Lorenzi H.A."/>
        </authorList>
    </citation>
    <scope>NUCLEOTIDE SEQUENCE [LARGE SCALE GENOMIC DNA]</scope>
    <source>
        <strain evidence="4 5">Bb-Ger1</strain>
    </source>
</reference>
<name>A0A2A9M1C6_BESBE</name>
<organism evidence="4 5">
    <name type="scientific">Besnoitia besnoiti</name>
    <name type="common">Apicomplexan protozoan</name>
    <dbReference type="NCBI Taxonomy" id="94643"/>
    <lineage>
        <taxon>Eukaryota</taxon>
        <taxon>Sar</taxon>
        <taxon>Alveolata</taxon>
        <taxon>Apicomplexa</taxon>
        <taxon>Conoidasida</taxon>
        <taxon>Coccidia</taxon>
        <taxon>Eucoccidiorida</taxon>
        <taxon>Eimeriorina</taxon>
        <taxon>Sarcocystidae</taxon>
        <taxon>Besnoitia</taxon>
    </lineage>
</organism>
<feature type="region of interest" description="Disordered" evidence="3">
    <location>
        <begin position="598"/>
        <end position="622"/>
    </location>
</feature>
<dbReference type="RefSeq" id="XP_029216317.1">
    <property type="nucleotide sequence ID" value="XM_029360341.1"/>
</dbReference>
<dbReference type="EMBL" id="NWUJ01000011">
    <property type="protein sequence ID" value="PFH32308.1"/>
    <property type="molecule type" value="Genomic_DNA"/>
</dbReference>
<evidence type="ECO:0000256" key="2">
    <source>
        <dbReference type="SAM" id="Coils"/>
    </source>
</evidence>
<feature type="region of interest" description="Disordered" evidence="3">
    <location>
        <begin position="355"/>
        <end position="577"/>
    </location>
</feature>
<dbReference type="KEGG" id="bbes:BESB_016260"/>
<accession>A0A2A9M1C6</accession>
<feature type="region of interest" description="Disordered" evidence="3">
    <location>
        <begin position="230"/>
        <end position="303"/>
    </location>
</feature>
<sequence length="817" mass="88232">MLDSLMGRDRNACGSNRKGDYSFKDEEVCKFYLLDYCPHELFPNTRSDLGPCPKEHRPDLKEAFEKDENHDYYKALYEQEFMKFLKRLVDQMESRIKRVQQRIDANNTAAELDKDTTEKVNAVNAQISELLKKQDDAGAKGEIDVAEKLNEEVALLQREVQRLKNPHADIATIRESQLRVCAVCGALQSAGDALCRYESHASGKQHRGFEKIRSSLAKLVETESEREALLNKHPLHAGGSRGYSGGASSGSAYSRERHSAGGSGANSVPVADRASYHGGGADERRRGPPGGGRSGGEEEPPPRRTVEIATTARMDPATDTKAAGTATATTAAAGAAATKTSAGVSASSPESVAAAAAGTTTTGKADAAKARGPAAGWHRTAAEARSTKTADTAAGTATASVSARETETVGATGGERRAMRCASRATTGRRSRTATKRAPTAVGTTAGGPPGNGATAETTAGTAKAARVKRTTSESAATASGREADRRTGAVAATASAAARAEATPGRGGSASEASAAESATGTASAERQGARPTTTGWSGRREGGAMRQRKTVRTTGGKTAGATTRPIDGTVRPERTRERWKMERTTRRNRGRCFAGKSEMRRARRRVEAKRKMREKEKLRTEARIEGTASWRVHSRRPVVDDAKRPWKHEGREDLQEQQKADGVRRLQGEMRIEGAERGRGGRGGERGRWTWKSTEKDKTEAWGVRRFPHFLAHICLAIWRGRPVTLPWWRGGLSPYAFQQRAHLRDGTFPLSSEQNAPAEARVLHVHVRVIYVRRCTYSCASMCMCAFLCLPVWCGATMPAGVSLRLSARFSRCV</sequence>
<dbReference type="OrthoDB" id="153872at2759"/>
<comment type="caution">
    <text evidence="4">The sequence shown here is derived from an EMBL/GenBank/DDBJ whole genome shotgun (WGS) entry which is preliminary data.</text>
</comment>
<dbReference type="Proteomes" id="UP000224006">
    <property type="component" value="Chromosome X"/>
</dbReference>
<feature type="compositionally biased region" description="Low complexity" evidence="3">
    <location>
        <begin position="355"/>
        <end position="376"/>
    </location>
</feature>
<dbReference type="AlphaFoldDB" id="A0A2A9M1C6"/>
<feature type="coiled-coil region" evidence="2">
    <location>
        <begin position="82"/>
        <end position="109"/>
    </location>
</feature>